<dbReference type="Proteomes" id="UP000001060">
    <property type="component" value="Chromosome"/>
</dbReference>
<dbReference type="AlphaFoldDB" id="D3HLJ5"/>
<feature type="domain" description="Transposase IS110-like N-terminal" evidence="1">
    <location>
        <begin position="4"/>
        <end position="143"/>
    </location>
</feature>
<gene>
    <name evidence="3" type="ordered locus">LLO_2876</name>
    <name evidence="4" type="ordered locus">LLO_2905</name>
    <name evidence="5" type="ordered locus">LLO_2911</name>
</gene>
<evidence type="ECO:0000313" key="6">
    <source>
        <dbReference type="Proteomes" id="UP000001060"/>
    </source>
</evidence>
<dbReference type="InterPro" id="IPR002525">
    <property type="entry name" value="Transp_IS110-like_N"/>
</dbReference>
<evidence type="ECO:0000259" key="2">
    <source>
        <dbReference type="Pfam" id="PF02371"/>
    </source>
</evidence>
<dbReference type="GO" id="GO:0006313">
    <property type="term" value="P:DNA transposition"/>
    <property type="evidence" value="ECO:0007669"/>
    <property type="project" value="InterPro"/>
</dbReference>
<accession>D3HLJ5</accession>
<dbReference type="KEGG" id="llo:LLO_2876"/>
<evidence type="ECO:0000259" key="1">
    <source>
        <dbReference type="Pfam" id="PF01548"/>
    </source>
</evidence>
<proteinExistence type="predicted"/>
<reference evidence="3 6" key="1">
    <citation type="journal article" date="2010" name="PLoS Genet.">
        <title>Analysis of the Legionella longbeachae genome and transcriptome uncovers unique strategies to cause Legionnaires' disease.</title>
        <authorList>
            <person name="Cazalet C."/>
            <person name="Gomez-Valero L."/>
            <person name="Rusniok C."/>
            <person name="Lomma M."/>
            <person name="Dervins-Ravault D."/>
            <person name="Newton H."/>
            <person name="Sansom F."/>
            <person name="Jarraud S."/>
            <person name="Zidane N."/>
            <person name="Ma L."/>
            <person name="Bouchier C."/>
            <person name="Etienne J."/>
            <person name="Hartland E."/>
            <person name="Buchrieser C."/>
        </authorList>
    </citation>
    <scope>NUCLEOTIDE SEQUENCE [LARGE SCALE GENOMIC DNA]</scope>
    <source>
        <strain evidence="3 6">NSW150</strain>
    </source>
</reference>
<dbReference type="Pfam" id="PF02371">
    <property type="entry name" value="Transposase_20"/>
    <property type="match status" value="1"/>
</dbReference>
<dbReference type="STRING" id="661367.LLO_2876"/>
<evidence type="ECO:0000313" key="5">
    <source>
        <dbReference type="EMBL" id="CBJ13350.1"/>
    </source>
</evidence>
<organism evidence="3 6">
    <name type="scientific">Legionella longbeachae serogroup 1 (strain NSW150)</name>
    <dbReference type="NCBI Taxonomy" id="661367"/>
    <lineage>
        <taxon>Bacteria</taxon>
        <taxon>Pseudomonadati</taxon>
        <taxon>Pseudomonadota</taxon>
        <taxon>Gammaproteobacteria</taxon>
        <taxon>Legionellales</taxon>
        <taxon>Legionellaceae</taxon>
        <taxon>Legionella</taxon>
    </lineage>
</organism>
<dbReference type="OrthoDB" id="5289737at2"/>
<dbReference type="InterPro" id="IPR003346">
    <property type="entry name" value="Transposase_20"/>
</dbReference>
<name>D3HLJ5_LEGLN</name>
<dbReference type="InterPro" id="IPR047650">
    <property type="entry name" value="Transpos_IS110"/>
</dbReference>
<evidence type="ECO:0000313" key="3">
    <source>
        <dbReference type="EMBL" id="CBJ13315.1"/>
    </source>
</evidence>
<dbReference type="eggNOG" id="COG3547">
    <property type="taxonomic scope" value="Bacteria"/>
</dbReference>
<dbReference type="RefSeq" id="WP_012979405.1">
    <property type="nucleotide sequence ID" value="NC_013861.1"/>
</dbReference>
<dbReference type="GO" id="GO:0004803">
    <property type="term" value="F:transposase activity"/>
    <property type="evidence" value="ECO:0007669"/>
    <property type="project" value="InterPro"/>
</dbReference>
<dbReference type="KEGG" id="llo:LLO_2911"/>
<dbReference type="EMBL" id="FN650140">
    <property type="protein sequence ID" value="CBJ13350.1"/>
    <property type="molecule type" value="Genomic_DNA"/>
</dbReference>
<dbReference type="Pfam" id="PF01548">
    <property type="entry name" value="DEDD_Tnp_IS110"/>
    <property type="match status" value="1"/>
</dbReference>
<dbReference type="EMBL" id="FN650140">
    <property type="protein sequence ID" value="CBJ13344.1"/>
    <property type="molecule type" value="Genomic_DNA"/>
</dbReference>
<dbReference type="GeneID" id="40927105"/>
<dbReference type="PANTHER" id="PTHR33055">
    <property type="entry name" value="TRANSPOSASE FOR INSERTION SEQUENCE ELEMENT IS1111A"/>
    <property type="match status" value="1"/>
</dbReference>
<dbReference type="GO" id="GO:0003677">
    <property type="term" value="F:DNA binding"/>
    <property type="evidence" value="ECO:0007669"/>
    <property type="project" value="InterPro"/>
</dbReference>
<protein>
    <submittedName>
        <fullName evidence="3">Putative transposase</fullName>
    </submittedName>
</protein>
<dbReference type="NCBIfam" id="NF033542">
    <property type="entry name" value="transpos_IS110"/>
    <property type="match status" value="1"/>
</dbReference>
<dbReference type="KEGG" id="llo:LLO_2905"/>
<dbReference type="PANTHER" id="PTHR33055:SF13">
    <property type="entry name" value="TRANSPOSASE"/>
    <property type="match status" value="1"/>
</dbReference>
<sequence>MRHIGVDLHTNSLTVCFLEEGKEERFATYKVEELEQFQQELQLDDVLAVEATGNSNYFYDRLVDYVEEIVVVAPNQFDVIRRSVSKTDKNDARALAFFLSKGMLPRARVKKKEYRELASLVETRDKLVKLRTVLLNKIHGLLNAQGIKIKKESLSSKKGLLRTLDYPLSDVARIECEIIVEQVQQLNKSVARIDEASSDQAKKLDGFENIVSIKGVGEKSAAILLSVIGDVNEFESENKLAAYFGLVPRVSNSNETERSGRITKRGSKIGRTTLVQCALVAIRYSNYLRQFYERVKSRRGSSKAIIATAKKLLGVIYHTLKNKWVFEDFPNFVIKNTV</sequence>
<dbReference type="HOGENOM" id="CLU_036902_1_0_6"/>
<dbReference type="EMBL" id="FN650140">
    <property type="protein sequence ID" value="CBJ13315.1"/>
    <property type="molecule type" value="Genomic_DNA"/>
</dbReference>
<feature type="domain" description="Transposase IS116/IS110/IS902 C-terminal" evidence="2">
    <location>
        <begin position="209"/>
        <end position="293"/>
    </location>
</feature>
<evidence type="ECO:0000313" key="4">
    <source>
        <dbReference type="EMBL" id="CBJ13344.1"/>
    </source>
</evidence>
<keyword evidence="6" id="KW-1185">Reference proteome</keyword>